<keyword evidence="9" id="KW-1185">Reference proteome</keyword>
<keyword evidence="4 6" id="KW-0949">S-adenosyl-L-methionine</keyword>
<dbReference type="Pfam" id="PF03059">
    <property type="entry name" value="NAS"/>
    <property type="match status" value="1"/>
</dbReference>
<evidence type="ECO:0000256" key="4">
    <source>
        <dbReference type="ARBA" id="ARBA00022691"/>
    </source>
</evidence>
<dbReference type="SUPFAM" id="SSF53335">
    <property type="entry name" value="S-adenosyl-L-methionine-dependent methyltransferases"/>
    <property type="match status" value="1"/>
</dbReference>
<evidence type="ECO:0000256" key="2">
    <source>
        <dbReference type="ARBA" id="ARBA00012675"/>
    </source>
</evidence>
<dbReference type="GO" id="GO:0030410">
    <property type="term" value="F:nicotianamine synthase activity"/>
    <property type="evidence" value="ECO:0007669"/>
    <property type="project" value="UniProtKB-UniRule"/>
</dbReference>
<protein>
    <recommendedName>
        <fullName evidence="2 6">Nicotianamine synthase</fullName>
        <ecNumber evidence="2 6">2.5.1.43</ecNumber>
    </recommendedName>
</protein>
<evidence type="ECO:0000313" key="8">
    <source>
        <dbReference type="EMBL" id="EPS69362.1"/>
    </source>
</evidence>
<sequence>MPWPLATIIIIIIHPSSHGSAINTFFLLPFPNLLAAVDMVCFTDPLVQTVCQLYNRISCLDDLRPSENVDALFTQLVAACIPPHPIDVSKLCSAVQEIRHHLIQLCGRAESLLETHYSAGVLAPLPAPLENLRLFPYYDNYLKLSAVEFNLLRRHSSPPRRLAFVGSGPLPLTSIVLARDHLRSTEFHNFDVDAAANADAARLVAADPDLSGRMKFFTEDIVDVPAAVLREYDVVFLAALVGLDVEEKMNVIDHLARNMAPGAILMLRSAHGARAFLYPVVEPRHLQGFQVLSVYHPTDEVVNSVVVARRCQKPAHVANGAAMICCSKCAGIESFGCSLGLVGELAVDEKNLY</sequence>
<reference evidence="8 9" key="1">
    <citation type="journal article" date="2013" name="BMC Genomics">
        <title>The miniature genome of a carnivorous plant Genlisea aurea contains a low number of genes and short non-coding sequences.</title>
        <authorList>
            <person name="Leushkin E.V."/>
            <person name="Sutormin R.A."/>
            <person name="Nabieva E.R."/>
            <person name="Penin A.A."/>
            <person name="Kondrashov A.S."/>
            <person name="Logacheva M.D."/>
        </authorList>
    </citation>
    <scope>NUCLEOTIDE SEQUENCE [LARGE SCALE GENOMIC DNA]</scope>
</reference>
<name>S8EA74_9LAMI</name>
<dbReference type="Gene3D" id="3.40.50.150">
    <property type="entry name" value="Vaccinia Virus protein VP39"/>
    <property type="match status" value="1"/>
</dbReference>
<comment type="function">
    <text evidence="6">Synthesizes nicotianamine, a polyamine which serves as a sensor for the physiological iron status within the plant, and/or might be involved in the transport of iron.</text>
</comment>
<keyword evidence="7" id="KW-0732">Signal</keyword>
<evidence type="ECO:0000256" key="3">
    <source>
        <dbReference type="ARBA" id="ARBA00022679"/>
    </source>
</evidence>
<evidence type="ECO:0000256" key="6">
    <source>
        <dbReference type="RuleBase" id="RU368095"/>
    </source>
</evidence>
<dbReference type="PANTHER" id="PTHR32266">
    <property type="entry name" value="NICOTIANAMINE SYNTHASE 3"/>
    <property type="match status" value="1"/>
</dbReference>
<dbReference type="PROSITE" id="PS51142">
    <property type="entry name" value="NAS"/>
    <property type="match status" value="1"/>
</dbReference>
<dbReference type="InterPro" id="IPR029063">
    <property type="entry name" value="SAM-dependent_MTases_sf"/>
</dbReference>
<dbReference type="EC" id="2.5.1.43" evidence="2 6"/>
<comment type="similarity">
    <text evidence="1 6">Belongs to the nicotianamine synthase (NAS)-like family.</text>
</comment>
<gene>
    <name evidence="8" type="ORF">M569_05404</name>
</gene>
<comment type="caution">
    <text evidence="8">The sequence shown here is derived from an EMBL/GenBank/DDBJ whole genome shotgun (WGS) entry which is preliminary data.</text>
</comment>
<feature type="chain" id="PRO_5004550325" description="Nicotianamine synthase" evidence="7">
    <location>
        <begin position="20"/>
        <end position="353"/>
    </location>
</feature>
<evidence type="ECO:0000256" key="1">
    <source>
        <dbReference type="ARBA" id="ARBA00007009"/>
    </source>
</evidence>
<accession>S8EA74</accession>
<dbReference type="Proteomes" id="UP000015453">
    <property type="component" value="Unassembled WGS sequence"/>
</dbReference>
<evidence type="ECO:0000313" key="9">
    <source>
        <dbReference type="Proteomes" id="UP000015453"/>
    </source>
</evidence>
<feature type="signal peptide" evidence="7">
    <location>
        <begin position="1"/>
        <end position="19"/>
    </location>
</feature>
<comment type="catalytic activity">
    <reaction evidence="5 6">
        <text>3 S-adenosyl-L-methionine = nicotianamine + 3 S-methyl-5'-thioadenosine + 3 H(+)</text>
        <dbReference type="Rhea" id="RHEA:16481"/>
        <dbReference type="ChEBI" id="CHEBI:15378"/>
        <dbReference type="ChEBI" id="CHEBI:17509"/>
        <dbReference type="ChEBI" id="CHEBI:58249"/>
        <dbReference type="ChEBI" id="CHEBI:59789"/>
        <dbReference type="EC" id="2.5.1.43"/>
    </reaction>
</comment>
<keyword evidence="3 6" id="KW-0808">Transferase</keyword>
<dbReference type="AlphaFoldDB" id="S8EA74"/>
<evidence type="ECO:0000256" key="5">
    <source>
        <dbReference type="ARBA" id="ARBA00049391"/>
    </source>
</evidence>
<organism evidence="8 9">
    <name type="scientific">Genlisea aurea</name>
    <dbReference type="NCBI Taxonomy" id="192259"/>
    <lineage>
        <taxon>Eukaryota</taxon>
        <taxon>Viridiplantae</taxon>
        <taxon>Streptophyta</taxon>
        <taxon>Embryophyta</taxon>
        <taxon>Tracheophyta</taxon>
        <taxon>Spermatophyta</taxon>
        <taxon>Magnoliopsida</taxon>
        <taxon>eudicotyledons</taxon>
        <taxon>Gunneridae</taxon>
        <taxon>Pentapetalae</taxon>
        <taxon>asterids</taxon>
        <taxon>lamiids</taxon>
        <taxon>Lamiales</taxon>
        <taxon>Lentibulariaceae</taxon>
        <taxon>Genlisea</taxon>
    </lineage>
</organism>
<dbReference type="EMBL" id="AUSU01002154">
    <property type="protein sequence ID" value="EPS69362.1"/>
    <property type="molecule type" value="Genomic_DNA"/>
</dbReference>
<proteinExistence type="inferred from homology"/>
<dbReference type="InterPro" id="IPR004298">
    <property type="entry name" value="Nicotian_synth"/>
</dbReference>
<dbReference type="OrthoDB" id="1858069at2759"/>
<dbReference type="GO" id="GO:0030418">
    <property type="term" value="P:nicotianamine biosynthetic process"/>
    <property type="evidence" value="ECO:0007669"/>
    <property type="project" value="UniProtKB-UniRule"/>
</dbReference>
<evidence type="ECO:0000256" key="7">
    <source>
        <dbReference type="SAM" id="SignalP"/>
    </source>
</evidence>
<dbReference type="PANTHER" id="PTHR32266:SF12">
    <property type="entry name" value="NICOTIANAMINE SYNTHASE 3"/>
    <property type="match status" value="1"/>
</dbReference>